<gene>
    <name evidence="1" type="ORF">NYZ99_09095</name>
</gene>
<reference evidence="1" key="1">
    <citation type="submission" date="2022-09" db="EMBL/GenBank/DDBJ databases">
        <title>Maribacter litopenaei sp. nov., isolated from the intestinal tract of the Pacific White Shrimp, Litopenaeus vannamei.</title>
        <authorList>
            <person name="Kim S.Y."/>
            <person name="Hwang C.Y."/>
        </authorList>
    </citation>
    <scope>NUCLEOTIDE SEQUENCE</scope>
    <source>
        <strain evidence="1">HL-LV01</strain>
    </source>
</reference>
<sequence>MKPWLAYISILIGLFVHGQNTPRNWVDTVTQYSDSYGNTLEITNSLPKGGGTYLDTNENTYSYVIFRHKVTNTSEVPMELTMEFPSESLKIFASQESFIRLFFPNETMTSEKIGLTDYGLSDLEGLLDDQFHKPSKLEKTINPKEEYLFYVATLLYKARGTARAALIPKDGKVSYLLRIHPDSASIPSGRITFEH</sequence>
<dbReference type="RefSeq" id="WP_260574970.1">
    <property type="nucleotide sequence ID" value="NZ_CP104205.1"/>
</dbReference>
<name>A0ABY5YBA0_9FLAO</name>
<dbReference type="Proteomes" id="UP001059209">
    <property type="component" value="Chromosome"/>
</dbReference>
<evidence type="ECO:0000313" key="1">
    <source>
        <dbReference type="EMBL" id="UWX56333.1"/>
    </source>
</evidence>
<dbReference type="EMBL" id="CP104205">
    <property type="protein sequence ID" value="UWX56333.1"/>
    <property type="molecule type" value="Genomic_DNA"/>
</dbReference>
<protein>
    <submittedName>
        <fullName evidence="1">Uncharacterized protein</fullName>
    </submittedName>
</protein>
<accession>A0ABY5YBA0</accession>
<evidence type="ECO:0000313" key="2">
    <source>
        <dbReference type="Proteomes" id="UP001059209"/>
    </source>
</evidence>
<organism evidence="1 2">
    <name type="scientific">Maribacter litopenaei</name>
    <dbReference type="NCBI Taxonomy" id="2976127"/>
    <lineage>
        <taxon>Bacteria</taxon>
        <taxon>Pseudomonadati</taxon>
        <taxon>Bacteroidota</taxon>
        <taxon>Flavobacteriia</taxon>
        <taxon>Flavobacteriales</taxon>
        <taxon>Flavobacteriaceae</taxon>
        <taxon>Maribacter</taxon>
    </lineage>
</organism>
<proteinExistence type="predicted"/>
<keyword evidence="2" id="KW-1185">Reference proteome</keyword>